<dbReference type="GeneID" id="8248109"/>
<gene>
    <name evidence="7" type="ORF">MICPUN_63214</name>
</gene>
<dbReference type="Gene3D" id="3.40.50.150">
    <property type="entry name" value="Vaccinia Virus protein VP39"/>
    <property type="match status" value="1"/>
</dbReference>
<dbReference type="GO" id="GO:0140956">
    <property type="term" value="F:histone H3K79 trimethyltransferase activity"/>
    <property type="evidence" value="ECO:0007669"/>
    <property type="project" value="UniProtKB-EC"/>
</dbReference>
<dbReference type="Proteomes" id="UP000002009">
    <property type="component" value="Chromosome 12"/>
</dbReference>
<dbReference type="eggNOG" id="ENOG502S97D">
    <property type="taxonomic scope" value="Eukaryota"/>
</dbReference>
<evidence type="ECO:0000256" key="2">
    <source>
        <dbReference type="ARBA" id="ARBA00020987"/>
    </source>
</evidence>
<evidence type="ECO:0000256" key="5">
    <source>
        <dbReference type="ARBA" id="ARBA00047770"/>
    </source>
</evidence>
<dbReference type="InterPro" id="IPR025789">
    <property type="entry name" value="DOT1_dom"/>
</dbReference>
<dbReference type="STRING" id="296587.C1FIV0"/>
<dbReference type="AlphaFoldDB" id="C1FIV0"/>
<keyword evidence="3" id="KW-0156">Chromatin regulator</keyword>
<dbReference type="OMA" id="LTHAAWW"/>
<sequence length="244" mass="27337">MSAACPAILPGHLRGLRRTTGSVRVRYFRCNATDDLLARRGSVYESIYQDMDRDVGLEIAEKSHKDAPRVPGDGWFYGELSWEGMYDLISLAQPEEGDVFLDMGSGLGKMVLSTAMTRCFKECRGVEILPELAQKASAALERLAQELDPEEFASLPRISLVEGDMFGADVSDADIVYCFATCLTAEVLQGFIWKVEAEMKSGARLLIISKQVESDYFDPWIVPYKSVEQAHSKWNLDCFLYVHK</sequence>
<evidence type="ECO:0000256" key="4">
    <source>
        <dbReference type="ARBA" id="ARBA00029821"/>
    </source>
</evidence>
<accession>C1FIV0</accession>
<reference evidence="7 8" key="1">
    <citation type="journal article" date="2009" name="Science">
        <title>Green evolution and dynamic adaptations revealed by genomes of the marine picoeukaryotes Micromonas.</title>
        <authorList>
            <person name="Worden A.Z."/>
            <person name="Lee J.H."/>
            <person name="Mock T."/>
            <person name="Rouze P."/>
            <person name="Simmons M.P."/>
            <person name="Aerts A.L."/>
            <person name="Allen A.E."/>
            <person name="Cuvelier M.L."/>
            <person name="Derelle E."/>
            <person name="Everett M.V."/>
            <person name="Foulon E."/>
            <person name="Grimwood J."/>
            <person name="Gundlach H."/>
            <person name="Henrissat B."/>
            <person name="Napoli C."/>
            <person name="McDonald S.M."/>
            <person name="Parker M.S."/>
            <person name="Rombauts S."/>
            <person name="Salamov A."/>
            <person name="Von Dassow P."/>
            <person name="Badger J.H."/>
            <person name="Coutinho P.M."/>
            <person name="Demir E."/>
            <person name="Dubchak I."/>
            <person name="Gentemann C."/>
            <person name="Eikrem W."/>
            <person name="Gready J.E."/>
            <person name="John U."/>
            <person name="Lanier W."/>
            <person name="Lindquist E.A."/>
            <person name="Lucas S."/>
            <person name="Mayer K.F."/>
            <person name="Moreau H."/>
            <person name="Not F."/>
            <person name="Otillar R."/>
            <person name="Panaud O."/>
            <person name="Pangilinan J."/>
            <person name="Paulsen I."/>
            <person name="Piegu B."/>
            <person name="Poliakov A."/>
            <person name="Robbens S."/>
            <person name="Schmutz J."/>
            <person name="Toulza E."/>
            <person name="Wyss T."/>
            <person name="Zelensky A."/>
            <person name="Zhou K."/>
            <person name="Armbrust E.V."/>
            <person name="Bhattacharya D."/>
            <person name="Goodenough U.W."/>
            <person name="Van de Peer Y."/>
            <person name="Grigoriev I.V."/>
        </authorList>
    </citation>
    <scope>NUCLEOTIDE SEQUENCE [LARGE SCALE GENOMIC DNA]</scope>
    <source>
        <strain evidence="8">RCC299 / NOUM17</strain>
    </source>
</reference>
<dbReference type="EMBL" id="CP001577">
    <property type="protein sequence ID" value="ACO70241.1"/>
    <property type="molecule type" value="Genomic_DNA"/>
</dbReference>
<organism evidence="7 8">
    <name type="scientific">Micromonas commoda (strain RCC299 / NOUM17 / CCMP2709)</name>
    <name type="common">Picoplanktonic green alga</name>
    <dbReference type="NCBI Taxonomy" id="296587"/>
    <lineage>
        <taxon>Eukaryota</taxon>
        <taxon>Viridiplantae</taxon>
        <taxon>Chlorophyta</taxon>
        <taxon>Mamiellophyceae</taxon>
        <taxon>Mamiellales</taxon>
        <taxon>Mamiellaceae</taxon>
        <taxon>Micromonas</taxon>
    </lineage>
</organism>
<dbReference type="SUPFAM" id="SSF53335">
    <property type="entry name" value="S-adenosyl-L-methionine-dependent methyltransferases"/>
    <property type="match status" value="1"/>
</dbReference>
<evidence type="ECO:0000256" key="1">
    <source>
        <dbReference type="ARBA" id="ARBA00012190"/>
    </source>
</evidence>
<dbReference type="RefSeq" id="XP_002508983.1">
    <property type="nucleotide sequence ID" value="XM_002508937.1"/>
</dbReference>
<keyword evidence="8" id="KW-1185">Reference proteome</keyword>
<name>C1FIV0_MICCC</name>
<evidence type="ECO:0000259" key="6">
    <source>
        <dbReference type="Pfam" id="PF08123"/>
    </source>
</evidence>
<dbReference type="GO" id="GO:0051726">
    <property type="term" value="P:regulation of cell cycle"/>
    <property type="evidence" value="ECO:0007669"/>
    <property type="project" value="InterPro"/>
</dbReference>
<dbReference type="InParanoid" id="C1FIV0"/>
<dbReference type="OrthoDB" id="443402at2759"/>
<proteinExistence type="predicted"/>
<dbReference type="PANTHER" id="PTHR21451:SF19">
    <property type="entry name" value="ACTIVATED IN BLOCKED UNFOLDED PROTEIN RESPONSE"/>
    <property type="match status" value="1"/>
</dbReference>
<dbReference type="InterPro" id="IPR030445">
    <property type="entry name" value="H3-K79_meTrfase"/>
</dbReference>
<dbReference type="Pfam" id="PF08123">
    <property type="entry name" value="DOT1"/>
    <property type="match status" value="1"/>
</dbReference>
<evidence type="ECO:0000313" key="8">
    <source>
        <dbReference type="Proteomes" id="UP000002009"/>
    </source>
</evidence>
<feature type="domain" description="DOT1" evidence="6">
    <location>
        <begin position="76"/>
        <end position="204"/>
    </location>
</feature>
<dbReference type="PANTHER" id="PTHR21451">
    <property type="entry name" value="HISTONE H3 METHYLTRANSFERASE"/>
    <property type="match status" value="1"/>
</dbReference>
<evidence type="ECO:0000256" key="3">
    <source>
        <dbReference type="ARBA" id="ARBA00022853"/>
    </source>
</evidence>
<evidence type="ECO:0000313" key="7">
    <source>
        <dbReference type="EMBL" id="ACO70241.1"/>
    </source>
</evidence>
<dbReference type="InterPro" id="IPR029063">
    <property type="entry name" value="SAM-dependent_MTases_sf"/>
</dbReference>
<dbReference type="EC" id="2.1.1.360" evidence="1"/>
<comment type="catalytic activity">
    <reaction evidence="5">
        <text>L-lysyl(79)-[histone H3] + 3 S-adenosyl-L-methionine = N(6),N(6),N(6)-trimethyl-L-lysyl(79)-[histone H3] + 3 S-adenosyl-L-homocysteine + 3 H(+)</text>
        <dbReference type="Rhea" id="RHEA:60328"/>
        <dbReference type="Rhea" id="RHEA-COMP:15549"/>
        <dbReference type="Rhea" id="RHEA-COMP:15552"/>
        <dbReference type="ChEBI" id="CHEBI:15378"/>
        <dbReference type="ChEBI" id="CHEBI:29969"/>
        <dbReference type="ChEBI" id="CHEBI:57856"/>
        <dbReference type="ChEBI" id="CHEBI:59789"/>
        <dbReference type="ChEBI" id="CHEBI:61961"/>
        <dbReference type="EC" id="2.1.1.360"/>
    </reaction>
</comment>
<protein>
    <recommendedName>
        <fullName evidence="2">Histone-lysine N-methyltransferase, H3 lysine-79 specific</fullName>
        <ecNumber evidence="1">2.1.1.360</ecNumber>
    </recommendedName>
    <alternativeName>
        <fullName evidence="4">Histone H3-K79 methyltransferase</fullName>
    </alternativeName>
</protein>
<dbReference type="KEGG" id="mis:MICPUN_63214"/>